<dbReference type="EMBL" id="BMAO01026623">
    <property type="protein sequence ID" value="GFR11048.1"/>
    <property type="molecule type" value="Genomic_DNA"/>
</dbReference>
<dbReference type="Proteomes" id="UP000887116">
    <property type="component" value="Unassembled WGS sequence"/>
</dbReference>
<keyword evidence="2" id="KW-1185">Reference proteome</keyword>
<reference evidence="1" key="1">
    <citation type="submission" date="2020-07" db="EMBL/GenBank/DDBJ databases">
        <title>Multicomponent nature underlies the extraordinary mechanical properties of spider dragline silk.</title>
        <authorList>
            <person name="Kono N."/>
            <person name="Nakamura H."/>
            <person name="Mori M."/>
            <person name="Yoshida Y."/>
            <person name="Ohtoshi R."/>
            <person name="Malay A.D."/>
            <person name="Moran D.A.P."/>
            <person name="Tomita M."/>
            <person name="Numata K."/>
            <person name="Arakawa K."/>
        </authorList>
    </citation>
    <scope>NUCLEOTIDE SEQUENCE</scope>
</reference>
<evidence type="ECO:0000313" key="2">
    <source>
        <dbReference type="Proteomes" id="UP000887116"/>
    </source>
</evidence>
<evidence type="ECO:0000313" key="1">
    <source>
        <dbReference type="EMBL" id="GFR11048.1"/>
    </source>
</evidence>
<organism evidence="1 2">
    <name type="scientific">Trichonephila clavata</name>
    <name type="common">Joro spider</name>
    <name type="synonym">Nephila clavata</name>
    <dbReference type="NCBI Taxonomy" id="2740835"/>
    <lineage>
        <taxon>Eukaryota</taxon>
        <taxon>Metazoa</taxon>
        <taxon>Ecdysozoa</taxon>
        <taxon>Arthropoda</taxon>
        <taxon>Chelicerata</taxon>
        <taxon>Arachnida</taxon>
        <taxon>Araneae</taxon>
        <taxon>Araneomorphae</taxon>
        <taxon>Entelegynae</taxon>
        <taxon>Araneoidea</taxon>
        <taxon>Nephilidae</taxon>
        <taxon>Trichonephila</taxon>
    </lineage>
</organism>
<accession>A0A8X6J5K1</accession>
<name>A0A8X6J5K1_TRICU</name>
<gene>
    <name evidence="1" type="ORF">TNCT_508791</name>
</gene>
<comment type="caution">
    <text evidence="1">The sequence shown here is derived from an EMBL/GenBank/DDBJ whole genome shotgun (WGS) entry which is preliminary data.</text>
</comment>
<protein>
    <submittedName>
        <fullName evidence="1">Uncharacterized protein</fullName>
    </submittedName>
</protein>
<dbReference type="AlphaFoldDB" id="A0A8X6J5K1"/>
<sequence>MHSPSCSAWDFKRSFARLTYVWVSPNGAFSPFSSKVHEVKLSSLFSYHFLVVPSKKKYALANCIVSSQRLYNDTFWYSFSHFIGSCPGSPLKIVGFLDSARTARRSHQDCLCVLFFISHVRFGCCCPFRPFVKSNSGGNP</sequence>
<proteinExistence type="predicted"/>